<sequence>MVTTRGQEAAGKATVSPNKTGPKKGQAKKKEEPETNAKRDIEEVADHIEGAEGEPEVKKAKVEDKGNKENEDAKPETKGHPAEHSYQAGKGIHNLMPRSRPMIVYSTGTIERGHIYFFYRPRVQLEEVHSMDDVQRFHILLVPRPPEFSVGSDQKDAQPDEEGEMKLISSGSDVIPAPESINEKKKPFRLLAIGKKQLPDPEASGGGRKGVFWALVSTVGEDLQKLQDGLGEKEYETKTRGTRHQGPARLAARGAYAIVNNEAKTPSQRETHLGYHLSHPIPENFGDVQEALGIHPASSFILQVKNPLAPNTGSARVGLPSNRRAEFPAYIMKQVFGQGGARGREDFGLKFASVERKEMLDHEGAELLLIAARSGEEGLDKSLQGEGRGQALKDTEETEGHKSIETVLKELAMDSQKIPAEPLEGNWE</sequence>
<feature type="region of interest" description="Disordered" evidence="1">
    <location>
        <begin position="1"/>
        <end position="93"/>
    </location>
</feature>
<comment type="caution">
    <text evidence="2">The sequence shown here is derived from an EMBL/GenBank/DDBJ whole genome shotgun (WGS) entry which is preliminary data.</text>
</comment>
<dbReference type="PANTHER" id="PTHR34776:SF1">
    <property type="entry name" value="F17F16.3 PROTEIN"/>
    <property type="match status" value="1"/>
</dbReference>
<proteinExistence type="predicted"/>
<evidence type="ECO:0000313" key="2">
    <source>
        <dbReference type="EMBL" id="PSS29639.1"/>
    </source>
</evidence>
<feature type="compositionally biased region" description="Basic and acidic residues" evidence="1">
    <location>
        <begin position="28"/>
        <end position="83"/>
    </location>
</feature>
<organism evidence="2 3">
    <name type="scientific">Hermanssonia centrifuga</name>
    <dbReference type="NCBI Taxonomy" id="98765"/>
    <lineage>
        <taxon>Eukaryota</taxon>
        <taxon>Fungi</taxon>
        <taxon>Dikarya</taxon>
        <taxon>Basidiomycota</taxon>
        <taxon>Agaricomycotina</taxon>
        <taxon>Agaricomycetes</taxon>
        <taxon>Polyporales</taxon>
        <taxon>Meruliaceae</taxon>
        <taxon>Hermanssonia</taxon>
    </lineage>
</organism>
<dbReference type="EMBL" id="MLYV02000256">
    <property type="protein sequence ID" value="PSS29639.1"/>
    <property type="molecule type" value="Genomic_DNA"/>
</dbReference>
<evidence type="ECO:0000313" key="3">
    <source>
        <dbReference type="Proteomes" id="UP000186601"/>
    </source>
</evidence>
<keyword evidence="3" id="KW-1185">Reference proteome</keyword>
<dbReference type="AlphaFoldDB" id="A0A2R6RI08"/>
<evidence type="ECO:0000256" key="1">
    <source>
        <dbReference type="SAM" id="MobiDB-lite"/>
    </source>
</evidence>
<dbReference type="PANTHER" id="PTHR34776">
    <property type="entry name" value="F17F16.3 PROTEIN"/>
    <property type="match status" value="1"/>
</dbReference>
<accession>A0A2R6RI08</accession>
<feature type="compositionally biased region" description="Basic and acidic residues" evidence="1">
    <location>
        <begin position="391"/>
        <end position="402"/>
    </location>
</feature>
<dbReference type="OrthoDB" id="1028014at2759"/>
<gene>
    <name evidence="2" type="ORF">PHLCEN_2v2787</name>
</gene>
<dbReference type="Proteomes" id="UP000186601">
    <property type="component" value="Unassembled WGS sequence"/>
</dbReference>
<protein>
    <submittedName>
        <fullName evidence="2">Uncharacterized protein</fullName>
    </submittedName>
</protein>
<dbReference type="STRING" id="98765.A0A2R6RI08"/>
<feature type="region of interest" description="Disordered" evidence="1">
    <location>
        <begin position="379"/>
        <end position="402"/>
    </location>
</feature>
<reference evidence="2 3" key="1">
    <citation type="submission" date="2018-02" db="EMBL/GenBank/DDBJ databases">
        <title>Genome sequence of the basidiomycete white-rot fungus Phlebia centrifuga.</title>
        <authorList>
            <person name="Granchi Z."/>
            <person name="Peng M."/>
            <person name="de Vries R.P."/>
            <person name="Hilden K."/>
            <person name="Makela M.R."/>
            <person name="Grigoriev I."/>
            <person name="Riley R."/>
        </authorList>
    </citation>
    <scope>NUCLEOTIDE SEQUENCE [LARGE SCALE GENOMIC DNA]</scope>
    <source>
        <strain evidence="2 3">FBCC195</strain>
    </source>
</reference>
<name>A0A2R6RI08_9APHY</name>